<gene>
    <name evidence="1" type="ORF">B0H17DRAFT_1089461</name>
</gene>
<keyword evidence="2" id="KW-1185">Reference proteome</keyword>
<reference evidence="1" key="1">
    <citation type="submission" date="2023-03" db="EMBL/GenBank/DDBJ databases">
        <title>Massive genome expansion in bonnet fungi (Mycena s.s.) driven by repeated elements and novel gene families across ecological guilds.</title>
        <authorList>
            <consortium name="Lawrence Berkeley National Laboratory"/>
            <person name="Harder C.B."/>
            <person name="Miyauchi S."/>
            <person name="Viragh M."/>
            <person name="Kuo A."/>
            <person name="Thoen E."/>
            <person name="Andreopoulos B."/>
            <person name="Lu D."/>
            <person name="Skrede I."/>
            <person name="Drula E."/>
            <person name="Henrissat B."/>
            <person name="Morin E."/>
            <person name="Kohler A."/>
            <person name="Barry K."/>
            <person name="LaButti K."/>
            <person name="Morin E."/>
            <person name="Salamov A."/>
            <person name="Lipzen A."/>
            <person name="Mereny Z."/>
            <person name="Hegedus B."/>
            <person name="Baldrian P."/>
            <person name="Stursova M."/>
            <person name="Weitz H."/>
            <person name="Taylor A."/>
            <person name="Grigoriev I.V."/>
            <person name="Nagy L.G."/>
            <person name="Martin F."/>
            <person name="Kauserud H."/>
        </authorList>
    </citation>
    <scope>NUCLEOTIDE SEQUENCE</scope>
    <source>
        <strain evidence="1">CBHHK067</strain>
    </source>
</reference>
<accession>A0AAD7CX48</accession>
<comment type="caution">
    <text evidence="1">The sequence shown here is derived from an EMBL/GenBank/DDBJ whole genome shotgun (WGS) entry which is preliminary data.</text>
</comment>
<dbReference type="AlphaFoldDB" id="A0AAD7CX48"/>
<evidence type="ECO:0000313" key="2">
    <source>
        <dbReference type="Proteomes" id="UP001221757"/>
    </source>
</evidence>
<evidence type="ECO:0000313" key="1">
    <source>
        <dbReference type="EMBL" id="KAJ7666503.1"/>
    </source>
</evidence>
<dbReference type="EMBL" id="JARKIE010000208">
    <property type="protein sequence ID" value="KAJ7666503.1"/>
    <property type="molecule type" value="Genomic_DNA"/>
</dbReference>
<organism evidence="1 2">
    <name type="scientific">Mycena rosella</name>
    <name type="common">Pink bonnet</name>
    <name type="synonym">Agaricus rosellus</name>
    <dbReference type="NCBI Taxonomy" id="1033263"/>
    <lineage>
        <taxon>Eukaryota</taxon>
        <taxon>Fungi</taxon>
        <taxon>Dikarya</taxon>
        <taxon>Basidiomycota</taxon>
        <taxon>Agaricomycotina</taxon>
        <taxon>Agaricomycetes</taxon>
        <taxon>Agaricomycetidae</taxon>
        <taxon>Agaricales</taxon>
        <taxon>Marasmiineae</taxon>
        <taxon>Mycenaceae</taxon>
        <taxon>Mycena</taxon>
    </lineage>
</organism>
<name>A0AAD7CX48_MYCRO</name>
<dbReference type="Proteomes" id="UP001221757">
    <property type="component" value="Unassembled WGS sequence"/>
</dbReference>
<protein>
    <submittedName>
        <fullName evidence="1">Uncharacterized protein</fullName>
    </submittedName>
</protein>
<proteinExistence type="predicted"/>
<sequence>MSTFEYGWEYYQKALQERVPELRSLNPPQLLKLLDDIAWAGGAVFLDFTGLYERLKNASGLPPQTFLNLDDLSSVYPSLEGLYSAYSRLFEAVLEATQAFLYLASRNGPLHADPETTLQNFYKENARLYTSISTVRDTWTETQDLLSYEVAANLPVRIPMWFSWVLGADSESQMLPTDIPNIVKNAHAHLDNLYNLYESLEGRVKDMEFVWGGEPGVEREAARRTLQATTRLLPDLIILFRDFRHGIVVTARRHW</sequence>